<dbReference type="Proteomes" id="UP000261905">
    <property type="component" value="Unassembled WGS sequence"/>
</dbReference>
<dbReference type="RefSeq" id="WP_116042776.1">
    <property type="nucleotide sequence ID" value="NZ_QUBQ01000001.1"/>
</dbReference>
<feature type="coiled-coil region" evidence="6">
    <location>
        <begin position="590"/>
        <end position="649"/>
    </location>
</feature>
<dbReference type="InterPro" id="IPR027417">
    <property type="entry name" value="P-loop_NTPase"/>
</dbReference>
<evidence type="ECO:0000313" key="8">
    <source>
        <dbReference type="EMBL" id="REK76084.1"/>
    </source>
</evidence>
<dbReference type="EMBL" id="QUBQ01000001">
    <property type="protein sequence ID" value="REK76084.1"/>
    <property type="molecule type" value="Genomic_DNA"/>
</dbReference>
<comment type="caution">
    <text evidence="8">The sequence shown here is derived from an EMBL/GenBank/DDBJ whole genome shotgun (WGS) entry which is preliminary data.</text>
</comment>
<dbReference type="OrthoDB" id="5477114at2"/>
<keyword evidence="5" id="KW-0472">Membrane</keyword>
<dbReference type="Pfam" id="PF00350">
    <property type="entry name" value="Dynamin_N"/>
    <property type="match status" value="1"/>
</dbReference>
<keyword evidence="2" id="KW-0547">Nucleotide-binding</keyword>
<keyword evidence="6" id="KW-0175">Coiled coil</keyword>
<proteinExistence type="predicted"/>
<name>A0A371PIW9_9BACL</name>
<sequence>MDTNNQRMDRLRQRLQEMSAMAVIDPILALQLEALKKKLSDPLYKVVVAGHFSSGKSMFLNALMGNKVLISRSGETTSCATRVYPVAPEHALADTIHVHHRNGEIEVGRLSIQNSLLVDATTLYGTQDRHGEIRLVEIYYPLAVTSEPICFVDTPGGNGMTPHLFDATKEEIQSASAMVFMMSDRGITAYDSDLIEYIRRYQERVFFVVNQLDRVSHEERPELLKLVAAHLQSIFRLDELPTIWGVSSSQALEAKLSGDNSKLQASGFDHFERRLLEYCAQSGLVSDHLYNLERAVTQLEEELREQQKEMESRLKERQERLNLQVKRQILQMGSKYRELEHSVRDYIAMDKEQLLAELDEKMKEWVIAVYQPFSTLTLKNAQELSHDLRNIYQQTGGNGTVLFERMEERINRYDQVTEERFVYTYASFAGLIDQDLDRISASVPGRNREIIELLLQFELGVTPSRNFAPLIESLEKHTVTFNRMVIGGYREQFNQLKQMHQQMAKKEQEEQKLGAELPEMERDLQKMQKDISKISADYELAVKKEGSMPSVDRWTEEVEVSRDSITGFGLRDFFFGKKKKEVTRTDDSNQRQWKARIQEHERRYRASEQHLSKESEQLQKRISSTKVTAVRLKRETEQVRQQMDEKVLEELIPGLQRSYRQHANLINTKAKHHLEETALFTVETCQKILQEDRASVRDQICEYIKESREAEEQRLMDRMIMDIAAIQEGEVRL</sequence>
<feature type="coiled-coil region" evidence="6">
    <location>
        <begin position="489"/>
        <end position="537"/>
    </location>
</feature>
<evidence type="ECO:0000256" key="5">
    <source>
        <dbReference type="ARBA" id="ARBA00023136"/>
    </source>
</evidence>
<keyword evidence="9" id="KW-1185">Reference proteome</keyword>
<dbReference type="SUPFAM" id="SSF52540">
    <property type="entry name" value="P-loop containing nucleoside triphosphate hydrolases"/>
    <property type="match status" value="1"/>
</dbReference>
<accession>A0A371PIW9</accession>
<comment type="subcellular location">
    <subcellularLocation>
        <location evidence="1">Membrane</location>
    </subcellularLocation>
</comment>
<evidence type="ECO:0000256" key="4">
    <source>
        <dbReference type="ARBA" id="ARBA00023134"/>
    </source>
</evidence>
<evidence type="ECO:0000256" key="2">
    <source>
        <dbReference type="ARBA" id="ARBA00022741"/>
    </source>
</evidence>
<reference evidence="8 9" key="1">
    <citation type="submission" date="2018-08" db="EMBL/GenBank/DDBJ databases">
        <title>Paenibacillus sp. M4BSY-1, whole genome shotgun sequence.</title>
        <authorList>
            <person name="Tuo L."/>
        </authorList>
    </citation>
    <scope>NUCLEOTIDE SEQUENCE [LARGE SCALE GENOMIC DNA]</scope>
    <source>
        <strain evidence="8 9">M4BSY-1</strain>
    </source>
</reference>
<keyword evidence="3" id="KW-0378">Hydrolase</keyword>
<dbReference type="GO" id="GO:0016020">
    <property type="term" value="C:membrane"/>
    <property type="evidence" value="ECO:0007669"/>
    <property type="project" value="UniProtKB-SubCell"/>
</dbReference>
<dbReference type="InterPro" id="IPR027094">
    <property type="entry name" value="Mitofusin_fam"/>
</dbReference>
<protein>
    <recommendedName>
        <fullName evidence="7">Dynamin N-terminal domain-containing protein</fullName>
    </recommendedName>
</protein>
<evidence type="ECO:0000256" key="3">
    <source>
        <dbReference type="ARBA" id="ARBA00022801"/>
    </source>
</evidence>
<dbReference type="AlphaFoldDB" id="A0A371PIW9"/>
<gene>
    <name evidence="8" type="ORF">DX130_03185</name>
</gene>
<dbReference type="PANTHER" id="PTHR10465:SF0">
    <property type="entry name" value="SARCALUMENIN"/>
    <property type="match status" value="1"/>
</dbReference>
<feature type="coiled-coil region" evidence="6">
    <location>
        <begin position="289"/>
        <end position="324"/>
    </location>
</feature>
<dbReference type="GO" id="GO:0003924">
    <property type="term" value="F:GTPase activity"/>
    <property type="evidence" value="ECO:0007669"/>
    <property type="project" value="InterPro"/>
</dbReference>
<organism evidence="8 9">
    <name type="scientific">Paenibacillus paeoniae</name>
    <dbReference type="NCBI Taxonomy" id="2292705"/>
    <lineage>
        <taxon>Bacteria</taxon>
        <taxon>Bacillati</taxon>
        <taxon>Bacillota</taxon>
        <taxon>Bacilli</taxon>
        <taxon>Bacillales</taxon>
        <taxon>Paenibacillaceae</taxon>
        <taxon>Paenibacillus</taxon>
    </lineage>
</organism>
<dbReference type="GO" id="GO:0005525">
    <property type="term" value="F:GTP binding"/>
    <property type="evidence" value="ECO:0007669"/>
    <property type="project" value="UniProtKB-KW"/>
</dbReference>
<evidence type="ECO:0000259" key="7">
    <source>
        <dbReference type="Pfam" id="PF00350"/>
    </source>
</evidence>
<evidence type="ECO:0000256" key="1">
    <source>
        <dbReference type="ARBA" id="ARBA00004370"/>
    </source>
</evidence>
<dbReference type="GO" id="GO:0008053">
    <property type="term" value="P:mitochondrial fusion"/>
    <property type="evidence" value="ECO:0007669"/>
    <property type="project" value="TreeGrafter"/>
</dbReference>
<dbReference type="Gene3D" id="3.40.50.300">
    <property type="entry name" value="P-loop containing nucleotide triphosphate hydrolases"/>
    <property type="match status" value="1"/>
</dbReference>
<feature type="domain" description="Dynamin N-terminal" evidence="7">
    <location>
        <begin position="46"/>
        <end position="211"/>
    </location>
</feature>
<dbReference type="PANTHER" id="PTHR10465">
    <property type="entry name" value="TRANSMEMBRANE GTPASE FZO1"/>
    <property type="match status" value="1"/>
</dbReference>
<evidence type="ECO:0000313" key="9">
    <source>
        <dbReference type="Proteomes" id="UP000261905"/>
    </source>
</evidence>
<dbReference type="InterPro" id="IPR045063">
    <property type="entry name" value="Dynamin_N"/>
</dbReference>
<keyword evidence="4" id="KW-0342">GTP-binding</keyword>
<evidence type="ECO:0000256" key="6">
    <source>
        <dbReference type="SAM" id="Coils"/>
    </source>
</evidence>